<gene>
    <name evidence="11" type="ORF">LAESUDRAFT_729749</name>
</gene>
<dbReference type="RefSeq" id="XP_040760531.1">
    <property type="nucleotide sequence ID" value="XM_040909701.1"/>
</dbReference>
<dbReference type="SUPFAM" id="SSF48264">
    <property type="entry name" value="Cytochrome P450"/>
    <property type="match status" value="1"/>
</dbReference>
<feature type="transmembrane region" description="Helical" evidence="10">
    <location>
        <begin position="6"/>
        <end position="26"/>
    </location>
</feature>
<dbReference type="Gene3D" id="1.10.630.10">
    <property type="entry name" value="Cytochrome P450"/>
    <property type="match status" value="1"/>
</dbReference>
<evidence type="ECO:0000256" key="1">
    <source>
        <dbReference type="ARBA" id="ARBA00001971"/>
    </source>
</evidence>
<keyword evidence="8" id="KW-0503">Monooxygenase</keyword>
<dbReference type="Proteomes" id="UP000076871">
    <property type="component" value="Unassembled WGS sequence"/>
</dbReference>
<evidence type="ECO:0000256" key="6">
    <source>
        <dbReference type="ARBA" id="ARBA00023002"/>
    </source>
</evidence>
<evidence type="ECO:0000256" key="10">
    <source>
        <dbReference type="SAM" id="Phobius"/>
    </source>
</evidence>
<dbReference type="PANTHER" id="PTHR24305:SF166">
    <property type="entry name" value="CYTOCHROME P450 12A4, MITOCHONDRIAL-RELATED"/>
    <property type="match status" value="1"/>
</dbReference>
<comment type="similarity">
    <text evidence="3">Belongs to the cytochrome P450 family.</text>
</comment>
<accession>A0A165CH07</accession>
<dbReference type="STRING" id="1314785.A0A165CH07"/>
<keyword evidence="6" id="KW-0560">Oxidoreductase</keyword>
<dbReference type="InParanoid" id="A0A165CH07"/>
<keyword evidence="10" id="KW-0472">Membrane</keyword>
<evidence type="ECO:0000256" key="5">
    <source>
        <dbReference type="ARBA" id="ARBA00022723"/>
    </source>
</evidence>
<evidence type="ECO:0000256" key="9">
    <source>
        <dbReference type="PIRSR" id="PIRSR602401-1"/>
    </source>
</evidence>
<dbReference type="PRINTS" id="PR00463">
    <property type="entry name" value="EP450I"/>
</dbReference>
<keyword evidence="10" id="KW-0812">Transmembrane</keyword>
<evidence type="ECO:0000256" key="2">
    <source>
        <dbReference type="ARBA" id="ARBA00005179"/>
    </source>
</evidence>
<dbReference type="InterPro" id="IPR050121">
    <property type="entry name" value="Cytochrome_P450_monoxygenase"/>
</dbReference>
<name>A0A165CH07_9APHY</name>
<dbReference type="PANTHER" id="PTHR24305">
    <property type="entry name" value="CYTOCHROME P450"/>
    <property type="match status" value="1"/>
</dbReference>
<dbReference type="Pfam" id="PF00067">
    <property type="entry name" value="p450"/>
    <property type="match status" value="1"/>
</dbReference>
<dbReference type="GO" id="GO:0020037">
    <property type="term" value="F:heme binding"/>
    <property type="evidence" value="ECO:0007669"/>
    <property type="project" value="InterPro"/>
</dbReference>
<dbReference type="AlphaFoldDB" id="A0A165CH07"/>
<evidence type="ECO:0000313" key="11">
    <source>
        <dbReference type="EMBL" id="KZT02791.1"/>
    </source>
</evidence>
<evidence type="ECO:0000313" key="12">
    <source>
        <dbReference type="Proteomes" id="UP000076871"/>
    </source>
</evidence>
<feature type="binding site" description="axial binding residue" evidence="9">
    <location>
        <position position="480"/>
    </location>
    <ligand>
        <name>heme</name>
        <dbReference type="ChEBI" id="CHEBI:30413"/>
    </ligand>
    <ligandPart>
        <name>Fe</name>
        <dbReference type="ChEBI" id="CHEBI:18248"/>
    </ligandPart>
</feature>
<dbReference type="GO" id="GO:0016705">
    <property type="term" value="F:oxidoreductase activity, acting on paired donors, with incorporation or reduction of molecular oxygen"/>
    <property type="evidence" value="ECO:0007669"/>
    <property type="project" value="InterPro"/>
</dbReference>
<dbReference type="EMBL" id="KV427649">
    <property type="protein sequence ID" value="KZT02791.1"/>
    <property type="molecule type" value="Genomic_DNA"/>
</dbReference>
<dbReference type="InterPro" id="IPR002401">
    <property type="entry name" value="Cyt_P450_E_grp-I"/>
</dbReference>
<dbReference type="GeneID" id="63826730"/>
<evidence type="ECO:0000256" key="4">
    <source>
        <dbReference type="ARBA" id="ARBA00022617"/>
    </source>
</evidence>
<keyword evidence="5 9" id="KW-0479">Metal-binding</keyword>
<evidence type="ECO:0000256" key="3">
    <source>
        <dbReference type="ARBA" id="ARBA00010617"/>
    </source>
</evidence>
<keyword evidence="4 9" id="KW-0349">Heme</keyword>
<keyword evidence="7 9" id="KW-0408">Iron</keyword>
<protein>
    <submittedName>
        <fullName evidence="11">Cytochrome P450</fullName>
    </submittedName>
</protein>
<dbReference type="GO" id="GO:0005506">
    <property type="term" value="F:iron ion binding"/>
    <property type="evidence" value="ECO:0007669"/>
    <property type="project" value="InterPro"/>
</dbReference>
<keyword evidence="10" id="KW-1133">Transmembrane helix</keyword>
<dbReference type="GO" id="GO:0004497">
    <property type="term" value="F:monooxygenase activity"/>
    <property type="evidence" value="ECO:0007669"/>
    <property type="project" value="UniProtKB-KW"/>
</dbReference>
<dbReference type="PRINTS" id="PR00385">
    <property type="entry name" value="P450"/>
</dbReference>
<sequence length="544" mass="60649">MIILYLLSLGSAVVIYVVWKLVAIIIKDYKSSLRFIPGPPNASWVFGNLNQIYDAGGESLHEAWEQKYGNVFKYKEWLNGDALYTTDTRALNHILSHSNDYQKPAVARFNLAQVVGKGILFVEGEQHRQQRRIMNPAFGPAQIRELTEIFVEKSIQLRDVWAEEVAKHGEPARIDLINGLSKMTLDVIGLAGFNYSFDALNIDGKTNELNAAFRVVFGAATAKPSVFAMMRYLFPPLRIIPSARIRAVSTAMATMRRIGMQLIQEKKAEIAQSLRAGEKANSKLEGAQSRDLLTLLIKANMATDIPESQKLSDEDVLAQVPTFLTAGHETTSNATAWCLYALSQAPEVQRKLREELLEVSTDSPTMDELLALQYLDAVVRETLRVHAPVPMSGRVAVKDDVIPLNAPFTDVHGHVHDSIKIDKGTNVDIPILALNRSKELWGDDAFEFKPERWDAIPEATNSIPGVWGNLMTFLGGPRSCIGYRFTLVEMKALVFTLVRAFEFELAVPLEEIGRQAAAVQRPIVLSEKEKGSQLPMLVKPVRRT</sequence>
<dbReference type="OrthoDB" id="1470350at2759"/>
<comment type="cofactor">
    <cofactor evidence="1 9">
        <name>heme</name>
        <dbReference type="ChEBI" id="CHEBI:30413"/>
    </cofactor>
</comment>
<dbReference type="InterPro" id="IPR001128">
    <property type="entry name" value="Cyt_P450"/>
</dbReference>
<dbReference type="InterPro" id="IPR036396">
    <property type="entry name" value="Cyt_P450_sf"/>
</dbReference>
<reference evidence="11 12" key="1">
    <citation type="journal article" date="2016" name="Mol. Biol. Evol.">
        <title>Comparative Genomics of Early-Diverging Mushroom-Forming Fungi Provides Insights into the Origins of Lignocellulose Decay Capabilities.</title>
        <authorList>
            <person name="Nagy L.G."/>
            <person name="Riley R."/>
            <person name="Tritt A."/>
            <person name="Adam C."/>
            <person name="Daum C."/>
            <person name="Floudas D."/>
            <person name="Sun H."/>
            <person name="Yadav J.S."/>
            <person name="Pangilinan J."/>
            <person name="Larsson K.H."/>
            <person name="Matsuura K."/>
            <person name="Barry K."/>
            <person name="Labutti K."/>
            <person name="Kuo R."/>
            <person name="Ohm R.A."/>
            <person name="Bhattacharya S.S."/>
            <person name="Shirouzu T."/>
            <person name="Yoshinaga Y."/>
            <person name="Martin F.M."/>
            <person name="Grigoriev I.V."/>
            <person name="Hibbett D.S."/>
        </authorList>
    </citation>
    <scope>NUCLEOTIDE SEQUENCE [LARGE SCALE GENOMIC DNA]</scope>
    <source>
        <strain evidence="11 12">93-53</strain>
    </source>
</reference>
<organism evidence="11 12">
    <name type="scientific">Laetiporus sulphureus 93-53</name>
    <dbReference type="NCBI Taxonomy" id="1314785"/>
    <lineage>
        <taxon>Eukaryota</taxon>
        <taxon>Fungi</taxon>
        <taxon>Dikarya</taxon>
        <taxon>Basidiomycota</taxon>
        <taxon>Agaricomycotina</taxon>
        <taxon>Agaricomycetes</taxon>
        <taxon>Polyporales</taxon>
        <taxon>Laetiporus</taxon>
    </lineage>
</organism>
<comment type="pathway">
    <text evidence="2">Secondary metabolite biosynthesis.</text>
</comment>
<evidence type="ECO:0000256" key="7">
    <source>
        <dbReference type="ARBA" id="ARBA00023004"/>
    </source>
</evidence>
<evidence type="ECO:0000256" key="8">
    <source>
        <dbReference type="ARBA" id="ARBA00023033"/>
    </source>
</evidence>
<dbReference type="CDD" id="cd11069">
    <property type="entry name" value="CYP_FUM15-like"/>
    <property type="match status" value="1"/>
</dbReference>
<keyword evidence="12" id="KW-1185">Reference proteome</keyword>
<proteinExistence type="inferred from homology"/>